<name>A0A7W6N7V5_9HYPH</name>
<dbReference type="PROSITE" id="PS00330">
    <property type="entry name" value="HEMOLYSIN_CALCIUM"/>
    <property type="match status" value="1"/>
</dbReference>
<evidence type="ECO:0000256" key="3">
    <source>
        <dbReference type="ARBA" id="ARBA00004613"/>
    </source>
</evidence>
<dbReference type="Pfam" id="PF00353">
    <property type="entry name" value="HemolysinCabind"/>
    <property type="match status" value="2"/>
</dbReference>
<dbReference type="GO" id="GO:0008237">
    <property type="term" value="F:metallopeptidase activity"/>
    <property type="evidence" value="ECO:0007669"/>
    <property type="project" value="InterPro"/>
</dbReference>
<evidence type="ECO:0000313" key="10">
    <source>
        <dbReference type="EMBL" id="MBB4040067.1"/>
    </source>
</evidence>
<accession>A0A7W6N7V5</accession>
<dbReference type="PRINTS" id="PR00313">
    <property type="entry name" value="CABNDNGRPT"/>
</dbReference>
<dbReference type="RefSeq" id="WP_084020750.1">
    <property type="nucleotide sequence ID" value="NZ_JACIDC010000005.1"/>
</dbReference>
<dbReference type="Gene3D" id="2.150.10.10">
    <property type="entry name" value="Serralysin-like metalloprotease, C-terminal"/>
    <property type="match status" value="2"/>
</dbReference>
<dbReference type="GO" id="GO:0016020">
    <property type="term" value="C:membrane"/>
    <property type="evidence" value="ECO:0007669"/>
    <property type="project" value="UniProtKB-SubCell"/>
</dbReference>
<keyword evidence="8" id="KW-0472">Membrane</keyword>
<dbReference type="GO" id="GO:0090729">
    <property type="term" value="F:toxin activity"/>
    <property type="evidence" value="ECO:0007669"/>
    <property type="project" value="UniProtKB-KW"/>
</dbReference>
<evidence type="ECO:0000256" key="4">
    <source>
        <dbReference type="ARBA" id="ARBA00022525"/>
    </source>
</evidence>
<keyword evidence="7" id="KW-0843">Virulence</keyword>
<dbReference type="InterPro" id="IPR018511">
    <property type="entry name" value="Hemolysin-typ_Ca-bd_CS"/>
</dbReference>
<dbReference type="InterPro" id="IPR024079">
    <property type="entry name" value="MetalloPept_cat_dom_sf"/>
</dbReference>
<comment type="caution">
    <text evidence="10">The sequence shown here is derived from an EMBL/GenBank/DDBJ whole genome shotgun (WGS) entry which is preliminary data.</text>
</comment>
<dbReference type="SUPFAM" id="SSF55486">
    <property type="entry name" value="Metalloproteases ('zincins'), catalytic domain"/>
    <property type="match status" value="1"/>
</dbReference>
<dbReference type="EMBL" id="JACIDC010000005">
    <property type="protein sequence ID" value="MBB4040067.1"/>
    <property type="molecule type" value="Genomic_DNA"/>
</dbReference>
<gene>
    <name evidence="10" type="ORF">GGR34_001718</name>
</gene>
<dbReference type="GO" id="GO:0005615">
    <property type="term" value="C:extracellular space"/>
    <property type="evidence" value="ECO:0007669"/>
    <property type="project" value="InterPro"/>
</dbReference>
<dbReference type="InterPro" id="IPR013858">
    <property type="entry name" value="Peptidase_M10B_C"/>
</dbReference>
<protein>
    <submittedName>
        <fullName evidence="10">Serralysin</fullName>
        <ecNumber evidence="10">3.4.24.40</ecNumber>
    </submittedName>
</protein>
<dbReference type="Proteomes" id="UP000519439">
    <property type="component" value="Unassembled WGS sequence"/>
</dbReference>
<dbReference type="InterPro" id="IPR011049">
    <property type="entry name" value="Serralysin-like_metalloprot_C"/>
</dbReference>
<dbReference type="PRINTS" id="PR01488">
    <property type="entry name" value="RTXTOXINA"/>
</dbReference>
<organism evidence="10 11">
    <name type="scientific">Microvirga flocculans</name>
    <dbReference type="NCBI Taxonomy" id="217168"/>
    <lineage>
        <taxon>Bacteria</taxon>
        <taxon>Pseudomonadati</taxon>
        <taxon>Pseudomonadota</taxon>
        <taxon>Alphaproteobacteria</taxon>
        <taxon>Hyphomicrobiales</taxon>
        <taxon>Methylobacteriaceae</taxon>
        <taxon>Microvirga</taxon>
    </lineage>
</organism>
<keyword evidence="5" id="KW-0800">Toxin</keyword>
<dbReference type="InterPro" id="IPR001343">
    <property type="entry name" value="Hemolysn_Ca-bd"/>
</dbReference>
<dbReference type="EC" id="3.4.24.40" evidence="10"/>
<feature type="domain" description="Peptidase M10 serralysin C-terminal" evidence="9">
    <location>
        <begin position="244"/>
        <end position="544"/>
    </location>
</feature>
<comment type="subcellular location">
    <subcellularLocation>
        <location evidence="2">Membrane</location>
    </subcellularLocation>
    <subcellularLocation>
        <location evidence="3">Secreted</location>
    </subcellularLocation>
</comment>
<dbReference type="SUPFAM" id="SSF51120">
    <property type="entry name" value="beta-Roll"/>
    <property type="match status" value="2"/>
</dbReference>
<sequence length="617" mass="66738">MATGIRDASKTGNLYIDPLLSGWKWDGGPVTYGFAQSVAAYENLNNYYYGFPLYHFQPLSSLSTAAYQGLLTGQRSLAETSMILTPVSGFTNLTFAQTDPSTTHTDMRFGMSSLAPYATGLLPGEHADRSGADGDVWIGNTGAYGAAFKLQNPVNGSWGYYTHVWALGKALGLNAGYMDIPDDKDFQEYTIMTYNSGPIVELPESRPIKSGLFGNSPEIQNLNYYYPQTYMMLDIAALQQMYGANYNFRDTDTVYRWSPTTGAVYVDGVLNGVLGDGLTDHEKANKILQTIWDGGGIDTYDLSSYSTDLKVNLAPGEYSTFSEGQRMYLGRDVHDENWYARGNVYNALLFNSDPRSLIENAKGGSGNDILIGNLAANQLWGGEGKDTFTGGAGNDVLDGGVGSDIAIFSGAKASYTITQVAEGSFVVTDTRTNGDGEDVLVNIDLAKFNDQTVALIPSVQPALPIATKPDANVVLGGRGRDKLYGSGGDDKINGLEGSDRLVGGSGKDAFIFSTELGTNETDRQVNFDTIADFALKQDEIWLDNAVFKKLGAAGGTLKESLFTVGSKAKDKNDYLIYNRKTGVLFYDADGSGTKSKPVEFAQLKKNLALKYDHFLIV</sequence>
<dbReference type="Gene3D" id="3.40.390.10">
    <property type="entry name" value="Collagenase (Catalytic Domain)"/>
    <property type="match status" value="1"/>
</dbReference>
<dbReference type="InterPro" id="IPR050557">
    <property type="entry name" value="RTX_toxin/Mannuronan_C5-epim"/>
</dbReference>
<dbReference type="PANTHER" id="PTHR38340">
    <property type="entry name" value="S-LAYER PROTEIN"/>
    <property type="match status" value="1"/>
</dbReference>
<dbReference type="GO" id="GO:0005509">
    <property type="term" value="F:calcium ion binding"/>
    <property type="evidence" value="ECO:0007669"/>
    <property type="project" value="InterPro"/>
</dbReference>
<dbReference type="Pfam" id="PF08548">
    <property type="entry name" value="Peptidase_M10_C"/>
    <property type="match status" value="1"/>
</dbReference>
<evidence type="ECO:0000256" key="6">
    <source>
        <dbReference type="ARBA" id="ARBA00022737"/>
    </source>
</evidence>
<evidence type="ECO:0000256" key="5">
    <source>
        <dbReference type="ARBA" id="ARBA00022656"/>
    </source>
</evidence>
<comment type="cofactor">
    <cofactor evidence="1">
        <name>Ca(2+)</name>
        <dbReference type="ChEBI" id="CHEBI:29108"/>
    </cofactor>
</comment>
<reference evidence="10 11" key="1">
    <citation type="submission" date="2020-08" db="EMBL/GenBank/DDBJ databases">
        <title>Genomic Encyclopedia of Type Strains, Phase IV (KMG-IV): sequencing the most valuable type-strain genomes for metagenomic binning, comparative biology and taxonomic classification.</title>
        <authorList>
            <person name="Goeker M."/>
        </authorList>
    </citation>
    <scope>NUCLEOTIDE SEQUENCE [LARGE SCALE GENOMIC DNA]</scope>
    <source>
        <strain evidence="10 11">DSM 15743</strain>
    </source>
</reference>
<dbReference type="PANTHER" id="PTHR38340:SF1">
    <property type="entry name" value="S-LAYER PROTEIN"/>
    <property type="match status" value="1"/>
</dbReference>
<keyword evidence="11" id="KW-1185">Reference proteome</keyword>
<evidence type="ECO:0000313" key="11">
    <source>
        <dbReference type="Proteomes" id="UP000519439"/>
    </source>
</evidence>
<keyword evidence="10" id="KW-0378">Hydrolase</keyword>
<evidence type="ECO:0000256" key="8">
    <source>
        <dbReference type="ARBA" id="ARBA00023136"/>
    </source>
</evidence>
<keyword evidence="6" id="KW-0677">Repeat</keyword>
<proteinExistence type="predicted"/>
<evidence type="ECO:0000259" key="9">
    <source>
        <dbReference type="Pfam" id="PF08548"/>
    </source>
</evidence>
<dbReference type="InterPro" id="IPR003995">
    <property type="entry name" value="RTX_toxin_determinant-A"/>
</dbReference>
<dbReference type="AlphaFoldDB" id="A0A7W6N7V5"/>
<keyword evidence="4" id="KW-0964">Secreted</keyword>
<evidence type="ECO:0000256" key="1">
    <source>
        <dbReference type="ARBA" id="ARBA00001913"/>
    </source>
</evidence>
<evidence type="ECO:0000256" key="7">
    <source>
        <dbReference type="ARBA" id="ARBA00023026"/>
    </source>
</evidence>
<evidence type="ECO:0000256" key="2">
    <source>
        <dbReference type="ARBA" id="ARBA00004370"/>
    </source>
</evidence>